<keyword evidence="13" id="KW-1185">Reference proteome</keyword>
<keyword evidence="5" id="KW-0479">Metal-binding</keyword>
<dbReference type="Pfam" id="PF00667">
    <property type="entry name" value="FAD_binding_1"/>
    <property type="match status" value="1"/>
</dbReference>
<dbReference type="Pfam" id="PF00175">
    <property type="entry name" value="NAD_binding_1"/>
    <property type="match status" value="1"/>
</dbReference>
<dbReference type="Gene3D" id="3.40.50.80">
    <property type="entry name" value="Nucleotide-binding domain of ferredoxin-NADP reductase (FNR) module"/>
    <property type="match status" value="1"/>
</dbReference>
<keyword evidence="4" id="KW-0285">Flavoprotein</keyword>
<keyword evidence="7" id="KW-0560">Oxidoreductase</keyword>
<dbReference type="Proteomes" id="UP001600064">
    <property type="component" value="Unassembled WGS sequence"/>
</dbReference>
<evidence type="ECO:0000256" key="2">
    <source>
        <dbReference type="ARBA" id="ARBA00007119"/>
    </source>
</evidence>
<dbReference type="InterPro" id="IPR039261">
    <property type="entry name" value="FNR_nucleotide-bd"/>
</dbReference>
<name>A0ABR4D2E2_9PEZI</name>
<dbReference type="InterPro" id="IPR003097">
    <property type="entry name" value="CysJ-like_FAD-binding"/>
</dbReference>
<evidence type="ECO:0000256" key="10">
    <source>
        <dbReference type="SAM" id="MobiDB-lite"/>
    </source>
</evidence>
<evidence type="ECO:0000259" key="11">
    <source>
        <dbReference type="PROSITE" id="PS50255"/>
    </source>
</evidence>
<dbReference type="Gene3D" id="2.40.30.10">
    <property type="entry name" value="Translation factors"/>
    <property type="match status" value="1"/>
</dbReference>
<dbReference type="InterPro" id="IPR018506">
    <property type="entry name" value="Cyt_B5_heme-BS"/>
</dbReference>
<dbReference type="Gene3D" id="1.20.990.10">
    <property type="entry name" value="NADPH-cytochrome p450 Reductase, Chain A, domain 3"/>
    <property type="match status" value="1"/>
</dbReference>
<comment type="similarity">
    <text evidence="2">Belongs to the indoleamine 2,3-dioxygenase family.</text>
</comment>
<feature type="domain" description="Cytochrome b5 heme-binding" evidence="11">
    <location>
        <begin position="992"/>
        <end position="1073"/>
    </location>
</feature>
<evidence type="ECO:0000256" key="5">
    <source>
        <dbReference type="ARBA" id="ARBA00022723"/>
    </source>
</evidence>
<dbReference type="PRINTS" id="PR00371">
    <property type="entry name" value="FPNCR"/>
</dbReference>
<dbReference type="GeneID" id="98128465"/>
<feature type="compositionally biased region" description="Polar residues" evidence="10">
    <location>
        <begin position="1572"/>
        <end position="1587"/>
    </location>
</feature>
<dbReference type="SUPFAM" id="SSF52343">
    <property type="entry name" value="Ferredoxin reductase-like, C-terminal NADP-linked domain"/>
    <property type="match status" value="1"/>
</dbReference>
<gene>
    <name evidence="12" type="ORF">VTJ83DRAFT_7042</name>
</gene>
<sequence length="1675" mass="182742">MSIASCPVSGMAGGRCPAGSTGSHSRSSSRMGPRGCAFSGYTQPGDIHAAFDIPRGVDAEEWLRMRERKSINEILYASMPAPQEIRGLKNIDSLTADEHDLLAVALGAPARQVMLRAEEIGPRTGWKDGYLSIEHGFCPPDYNESPAALASSPGRIWSDLCERMPGCVARGKIRESIAALPLIEGTEDVIPDQALWAAVVALGMLCSIYRYEDKNDGHEGVTTGTTRWKPNVEMGDDLCEELIGIPRCIALPYWQISRRIGRAIPHLTFFDQASLNMKIKDPNSKYPYVGRFDNMEMRWPVFGERTEMAFQKGCAETSASFQHGPDAIAACQEHVMNRNVEGLLRELIRLKEILERMPNAFHSINTNPNSGENYVPGHQWIRWGKFSAPLSRRCPASSGLQFPPFLVMDAFLGRRKYDSFLGREGLHLRAWLPSNLRAFIAAVEYHYSIPEFVKQSGDPRLMGVLDGIIEAYTGERGFMGTHRYKVFGILEIASKTGRTETNGLSGAPDSNTRPWEETHRQFSESMKERLEPFRGTIDIEPNEMRGTFSECRYRSRILSRAFVDSDPNRSVAMVTMDLRNTGITFQPGDRLAIMPLNSWAEIAKVVAALGLAEYLDHPVTLNKSWQRFARHLGEVRHAEPPRLTVKDVLRRGHLAPITKDLALKVHDMLRASSTTVLQVLATPEWPVRGSLGDLLQAAVADTAPQIWDKAFDLSSGDFAWLAELIAVEVPRTYSISNYNADELLPSTVDLTISRAEYNLCSTFAGEGNEVVCAGVGSGFLNPFPNSGEELIETDDDVLIGVSRPLNFQLPIERAAPCAYFAGGSGIAPFRSFWQARFASRSSSSGRDVLFLGVQSREKFCYEEELRGYVEAGLMEVHLAFSRDERGLVYDRRMRDLVEKEMPPRYIDALIVEQAGVVAELVMSKKQGGLGGYLYVCGSVAVFDSVMNGIRKAIYNHCSSSMEVAEQILNKAFAERRFMLDVFMTPKPLPCNVPTIPLSQLARNTGHRPGGRMWIAVHGNVYDMTDFVPMHPGGTIIIQSNAGVDCSKTFDNLAHTNNPEVASLLTKYYVGPLTPKPDFHGSSELSSMYDLWAAYLRTTVETLVSHRFEAFELLGTSTSLEANGVDVWSRSEGTPSLNIGGVRIFYDYQSRLLQTGFTALFGPKLQELVLKLSFCLADATAGVDARLPDVLGIVSRAQMCPDAVAAQHEISLVGEFVCDRSSHVRFAERGILNYAARSVELDIEMLEDMREEACHGMDAFDAIAADMAASGPGQKNHAAVLATFLLQILERMAKRLEIFYAKLARLKVYQPELEVNPARARWNLVRTKVRDGSFFLLTQEAVLGAETRRRGRGDDVVDFDAVLNRVQASLRHNTNGASVPRLASPDSATATLNSVHLTRGAPDSEQLSTNALAAHGNNAALRAMSNFLDANRRAIRRLSKVPPLTFEQLAAQFESSTAAQRPPTPPSSTSEADSLSSAGGARAATSLEKMLAAAAMQAPGARPLNMRRNTVAAGARGRSRSPSVFSSHAPGMKASHAHSLSTSMGLGVRSPPTPPLDATAAVAALMSKLNVRPNTTGAPTPQSSSAATVASRGRTVGPSPAVSRSASVRSLPGAGVYRGYGQQPQQQMMGMGLGGGMGGAGGHAAKLSTASTGSTTSLRAFKLGAGERGMRTAPNF</sequence>
<feature type="region of interest" description="Disordered" evidence="10">
    <location>
        <begin position="1572"/>
        <end position="1606"/>
    </location>
</feature>
<evidence type="ECO:0000256" key="6">
    <source>
        <dbReference type="ARBA" id="ARBA00022827"/>
    </source>
</evidence>
<dbReference type="SUPFAM" id="SSF55856">
    <property type="entry name" value="Cytochrome b5-like heme/steroid binding domain"/>
    <property type="match status" value="1"/>
</dbReference>
<reference evidence="12 13" key="1">
    <citation type="journal article" date="2024" name="Commun. Biol.">
        <title>Comparative genomic analysis of thermophilic fungi reveals convergent evolutionary adaptations and gene losses.</title>
        <authorList>
            <person name="Steindorff A.S."/>
            <person name="Aguilar-Pontes M.V."/>
            <person name="Robinson A.J."/>
            <person name="Andreopoulos B."/>
            <person name="LaButti K."/>
            <person name="Kuo A."/>
            <person name="Mondo S."/>
            <person name="Riley R."/>
            <person name="Otillar R."/>
            <person name="Haridas S."/>
            <person name="Lipzen A."/>
            <person name="Grimwood J."/>
            <person name="Schmutz J."/>
            <person name="Clum A."/>
            <person name="Reid I.D."/>
            <person name="Moisan M.C."/>
            <person name="Butler G."/>
            <person name="Nguyen T.T.M."/>
            <person name="Dewar K."/>
            <person name="Conant G."/>
            <person name="Drula E."/>
            <person name="Henrissat B."/>
            <person name="Hansel C."/>
            <person name="Singer S."/>
            <person name="Hutchinson M.I."/>
            <person name="de Vries R.P."/>
            <person name="Natvig D.O."/>
            <person name="Powell A.J."/>
            <person name="Tsang A."/>
            <person name="Grigoriev I.V."/>
        </authorList>
    </citation>
    <scope>NUCLEOTIDE SEQUENCE [LARGE SCALE GENOMIC DNA]</scope>
    <source>
        <strain evidence="12 13">ATCC 22073</strain>
    </source>
</reference>
<keyword evidence="8" id="KW-0408">Iron</keyword>
<dbReference type="Gene3D" id="3.10.120.10">
    <property type="entry name" value="Cytochrome b5-like heme/steroid binding domain"/>
    <property type="match status" value="1"/>
</dbReference>
<dbReference type="InterPro" id="IPR023173">
    <property type="entry name" value="NADPH_Cyt_P450_Rdtase_alpha"/>
</dbReference>
<dbReference type="InterPro" id="IPR036400">
    <property type="entry name" value="Cyt_B5-like_heme/steroid_sf"/>
</dbReference>
<keyword evidence="6" id="KW-0274">FAD</keyword>
<evidence type="ECO:0000256" key="4">
    <source>
        <dbReference type="ARBA" id="ARBA00022630"/>
    </source>
</evidence>
<dbReference type="Pfam" id="PF00173">
    <property type="entry name" value="Cyt-b5"/>
    <property type="match status" value="1"/>
</dbReference>
<dbReference type="InterPro" id="IPR037217">
    <property type="entry name" value="Trp/Indoleamine_2_3_dOase-like"/>
</dbReference>
<evidence type="ECO:0000256" key="3">
    <source>
        <dbReference type="ARBA" id="ARBA00022617"/>
    </source>
</evidence>
<dbReference type="EC" id="1.6.2.4" evidence="9"/>
<dbReference type="PANTHER" id="PTHR19384">
    <property type="entry name" value="NITRIC OXIDE SYNTHASE-RELATED"/>
    <property type="match status" value="1"/>
</dbReference>
<evidence type="ECO:0000256" key="8">
    <source>
        <dbReference type="ARBA" id="ARBA00023004"/>
    </source>
</evidence>
<feature type="compositionally biased region" description="Low complexity" evidence="10">
    <location>
        <begin position="19"/>
        <end position="35"/>
    </location>
</feature>
<dbReference type="Pfam" id="PF01231">
    <property type="entry name" value="IDO"/>
    <property type="match status" value="1"/>
</dbReference>
<protein>
    <recommendedName>
        <fullName evidence="9">NADPH--hemoprotein reductase</fullName>
        <ecNumber evidence="9">1.6.2.4</ecNumber>
    </recommendedName>
</protein>
<dbReference type="PROSITE" id="PS50255">
    <property type="entry name" value="CYTOCHROME_B5_2"/>
    <property type="match status" value="1"/>
</dbReference>
<evidence type="ECO:0000256" key="7">
    <source>
        <dbReference type="ARBA" id="ARBA00023002"/>
    </source>
</evidence>
<dbReference type="SMART" id="SM01117">
    <property type="entry name" value="Cyt-b5"/>
    <property type="match status" value="1"/>
</dbReference>
<dbReference type="Gene3D" id="1.20.58.480">
    <property type="match status" value="1"/>
</dbReference>
<comment type="cofactor">
    <cofactor evidence="1">
        <name>FAD</name>
        <dbReference type="ChEBI" id="CHEBI:57692"/>
    </cofactor>
</comment>
<feature type="region of interest" description="Disordered" evidence="10">
    <location>
        <begin position="1"/>
        <end position="37"/>
    </location>
</feature>
<dbReference type="SUPFAM" id="SSF63380">
    <property type="entry name" value="Riboflavin synthase domain-like"/>
    <property type="match status" value="1"/>
</dbReference>
<proteinExistence type="inferred from homology"/>
<feature type="region of interest" description="Disordered" evidence="10">
    <location>
        <begin position="1453"/>
        <end position="1481"/>
    </location>
</feature>
<evidence type="ECO:0000256" key="1">
    <source>
        <dbReference type="ARBA" id="ARBA00001974"/>
    </source>
</evidence>
<feature type="region of interest" description="Disordered" evidence="10">
    <location>
        <begin position="1511"/>
        <end position="1548"/>
    </location>
</feature>
<dbReference type="InterPro" id="IPR000898">
    <property type="entry name" value="Indolamine_dOase"/>
</dbReference>
<dbReference type="InterPro" id="IPR001709">
    <property type="entry name" value="Flavoprot_Pyr_Nucl_cyt_Rdtase"/>
</dbReference>
<keyword evidence="3" id="KW-0349">Heme</keyword>
<accession>A0ABR4D2E2</accession>
<dbReference type="InterPro" id="IPR001199">
    <property type="entry name" value="Cyt_B5-like_heme/steroid-bd"/>
</dbReference>
<dbReference type="InterPro" id="IPR017938">
    <property type="entry name" value="Riboflavin_synthase-like_b-brl"/>
</dbReference>
<feature type="compositionally biased region" description="Low complexity" evidence="10">
    <location>
        <begin position="1466"/>
        <end position="1476"/>
    </location>
</feature>
<dbReference type="SUPFAM" id="SSF140959">
    <property type="entry name" value="Indolic compounds 2,3-dioxygenase-like"/>
    <property type="match status" value="1"/>
</dbReference>
<comment type="caution">
    <text evidence="12">The sequence shown here is derived from an EMBL/GenBank/DDBJ whole genome shotgun (WGS) entry which is preliminary data.</text>
</comment>
<dbReference type="InterPro" id="IPR001433">
    <property type="entry name" value="OxRdtase_FAD/NAD-bd"/>
</dbReference>
<dbReference type="PROSITE" id="PS00191">
    <property type="entry name" value="CYTOCHROME_B5_1"/>
    <property type="match status" value="1"/>
</dbReference>
<feature type="compositionally biased region" description="Low complexity" evidence="10">
    <location>
        <begin position="1597"/>
        <end position="1606"/>
    </location>
</feature>
<evidence type="ECO:0000256" key="9">
    <source>
        <dbReference type="ARBA" id="ARBA00023797"/>
    </source>
</evidence>
<organism evidence="12 13">
    <name type="scientific">Remersonia thermophila</name>
    <dbReference type="NCBI Taxonomy" id="72144"/>
    <lineage>
        <taxon>Eukaryota</taxon>
        <taxon>Fungi</taxon>
        <taxon>Dikarya</taxon>
        <taxon>Ascomycota</taxon>
        <taxon>Pezizomycotina</taxon>
        <taxon>Sordariomycetes</taxon>
        <taxon>Sordariomycetidae</taxon>
        <taxon>Sordariales</taxon>
        <taxon>Sordariales incertae sedis</taxon>
        <taxon>Remersonia</taxon>
    </lineage>
</organism>
<evidence type="ECO:0000313" key="12">
    <source>
        <dbReference type="EMBL" id="KAL2264532.1"/>
    </source>
</evidence>
<dbReference type="EMBL" id="JAZGUE010000007">
    <property type="protein sequence ID" value="KAL2264532.1"/>
    <property type="molecule type" value="Genomic_DNA"/>
</dbReference>
<evidence type="ECO:0000313" key="13">
    <source>
        <dbReference type="Proteomes" id="UP001600064"/>
    </source>
</evidence>
<dbReference type="PANTHER" id="PTHR19384:SF17">
    <property type="entry name" value="NADPH--CYTOCHROME P450 REDUCTASE"/>
    <property type="match status" value="1"/>
</dbReference>
<dbReference type="RefSeq" id="XP_070863259.1">
    <property type="nucleotide sequence ID" value="XM_071013821.1"/>
</dbReference>